<keyword evidence="3" id="KW-1185">Reference proteome</keyword>
<feature type="domain" description="Flavodoxin-like" evidence="1">
    <location>
        <begin position="3"/>
        <end position="155"/>
    </location>
</feature>
<dbReference type="InterPro" id="IPR008254">
    <property type="entry name" value="Flavodoxin/NO_synth"/>
</dbReference>
<proteinExistence type="predicted"/>
<reference evidence="2 3" key="1">
    <citation type="submission" date="2017-10" db="EMBL/GenBank/DDBJ databases">
        <title>Sequencing the genomes of 1000 actinobacteria strains.</title>
        <authorList>
            <person name="Klenk H.-P."/>
        </authorList>
    </citation>
    <scope>NUCLEOTIDE SEQUENCE [LARGE SCALE GENOMIC DNA]</scope>
    <source>
        <strain evidence="2 3">DSM 21838</strain>
    </source>
</reference>
<sequence length="162" mass="17753">MKIAYYHASRFGNGAAVAARFAELMAERGVTVDVQHMRDADPKHLPAADVYVFSAPGFMGKPRRTARSFVGRVRLEPGARYAILTTEAAVKPDKNGQMPDPAKLEHWQQVMPTMRKLLEGKGVEVAEGTVKVTDLKGPLEDGWEEKVRAFADQISSIQSSAA</sequence>
<dbReference type="InterPro" id="IPR029039">
    <property type="entry name" value="Flavoprotein-like_sf"/>
</dbReference>
<dbReference type="RefSeq" id="WP_098482790.1">
    <property type="nucleotide sequence ID" value="NZ_PDJI01000004.1"/>
</dbReference>
<dbReference type="Gene3D" id="3.40.50.360">
    <property type="match status" value="1"/>
</dbReference>
<dbReference type="Proteomes" id="UP000222106">
    <property type="component" value="Unassembled WGS sequence"/>
</dbReference>
<dbReference type="EMBL" id="PDJI01000004">
    <property type="protein sequence ID" value="PFG38536.1"/>
    <property type="molecule type" value="Genomic_DNA"/>
</dbReference>
<gene>
    <name evidence="2" type="ORF">ATJ97_1015</name>
</gene>
<dbReference type="GO" id="GO:0010181">
    <property type="term" value="F:FMN binding"/>
    <property type="evidence" value="ECO:0007669"/>
    <property type="project" value="InterPro"/>
</dbReference>
<dbReference type="PROSITE" id="PS50902">
    <property type="entry name" value="FLAVODOXIN_LIKE"/>
    <property type="match status" value="1"/>
</dbReference>
<evidence type="ECO:0000313" key="3">
    <source>
        <dbReference type="Proteomes" id="UP000222106"/>
    </source>
</evidence>
<organism evidence="2 3">
    <name type="scientific">Georgenia soli</name>
    <dbReference type="NCBI Taxonomy" id="638953"/>
    <lineage>
        <taxon>Bacteria</taxon>
        <taxon>Bacillati</taxon>
        <taxon>Actinomycetota</taxon>
        <taxon>Actinomycetes</taxon>
        <taxon>Micrococcales</taxon>
        <taxon>Bogoriellaceae</taxon>
        <taxon>Georgenia</taxon>
    </lineage>
</organism>
<dbReference type="SUPFAM" id="SSF52218">
    <property type="entry name" value="Flavoproteins"/>
    <property type="match status" value="1"/>
</dbReference>
<accession>A0A2A9EIW6</accession>
<comment type="caution">
    <text evidence="2">The sequence shown here is derived from an EMBL/GenBank/DDBJ whole genome shotgun (WGS) entry which is preliminary data.</text>
</comment>
<dbReference type="OrthoDB" id="5145881at2"/>
<evidence type="ECO:0000313" key="2">
    <source>
        <dbReference type="EMBL" id="PFG38536.1"/>
    </source>
</evidence>
<dbReference type="AlphaFoldDB" id="A0A2A9EIW6"/>
<protein>
    <submittedName>
        <fullName evidence="2">Menaquinone-dependent protoporphyrinogen IX oxidase</fullName>
    </submittedName>
</protein>
<name>A0A2A9EIW6_9MICO</name>
<evidence type="ECO:0000259" key="1">
    <source>
        <dbReference type="PROSITE" id="PS50902"/>
    </source>
</evidence>